<name>A0A8H8DKH0_9FUNG</name>
<evidence type="ECO:0000256" key="1">
    <source>
        <dbReference type="SAM" id="MobiDB-lite"/>
    </source>
</evidence>
<organism evidence="2 3">
    <name type="scientific">Olpidium bornovanus</name>
    <dbReference type="NCBI Taxonomy" id="278681"/>
    <lineage>
        <taxon>Eukaryota</taxon>
        <taxon>Fungi</taxon>
        <taxon>Fungi incertae sedis</taxon>
        <taxon>Olpidiomycota</taxon>
        <taxon>Olpidiomycotina</taxon>
        <taxon>Olpidiomycetes</taxon>
        <taxon>Olpidiales</taxon>
        <taxon>Olpidiaceae</taxon>
        <taxon>Olpidium</taxon>
    </lineage>
</organism>
<evidence type="ECO:0000313" key="2">
    <source>
        <dbReference type="EMBL" id="KAG5461889.1"/>
    </source>
</evidence>
<feature type="region of interest" description="Disordered" evidence="1">
    <location>
        <begin position="1"/>
        <end position="49"/>
    </location>
</feature>
<protein>
    <submittedName>
        <fullName evidence="2">Uncharacterized protein</fullName>
    </submittedName>
</protein>
<keyword evidence="3" id="KW-1185">Reference proteome</keyword>
<reference evidence="2 3" key="1">
    <citation type="journal article" name="Sci. Rep.">
        <title>Genome-scale phylogenetic analyses confirm Olpidium as the closest living zoosporic fungus to the non-flagellated, terrestrial fungi.</title>
        <authorList>
            <person name="Chang Y."/>
            <person name="Rochon D."/>
            <person name="Sekimoto S."/>
            <person name="Wang Y."/>
            <person name="Chovatia M."/>
            <person name="Sandor L."/>
            <person name="Salamov A."/>
            <person name="Grigoriev I.V."/>
            <person name="Stajich J.E."/>
            <person name="Spatafora J.W."/>
        </authorList>
    </citation>
    <scope>NUCLEOTIDE SEQUENCE [LARGE SCALE GENOMIC DNA]</scope>
    <source>
        <strain evidence="2">S191</strain>
    </source>
</reference>
<comment type="caution">
    <text evidence="2">The sequence shown here is derived from an EMBL/GenBank/DDBJ whole genome shotgun (WGS) entry which is preliminary data.</text>
</comment>
<evidence type="ECO:0000313" key="3">
    <source>
        <dbReference type="Proteomes" id="UP000673691"/>
    </source>
</evidence>
<sequence>MQNASSAVDSDVDRSTLPREAATNYPAARRPSLPVDREPATGAGRGSLRGRLHNACRGQFRRAVAAAEPVLEDLVLPAGRGEPAEASAMPPRSGGGSRRLRSAVWSAVCRPVLSAALAAADRAAGGSARTGAYVACWTGTFVLAACLADAETVGLAAQKVQRAVAGDLPAASPAGRSA</sequence>
<proteinExistence type="predicted"/>
<accession>A0A8H8DKH0</accession>
<gene>
    <name evidence="2" type="ORF">BJ554DRAFT_5853</name>
</gene>
<dbReference type="EMBL" id="JAEFCI010002966">
    <property type="protein sequence ID" value="KAG5461889.1"/>
    <property type="molecule type" value="Genomic_DNA"/>
</dbReference>
<dbReference type="Proteomes" id="UP000673691">
    <property type="component" value="Unassembled WGS sequence"/>
</dbReference>
<dbReference type="AlphaFoldDB" id="A0A8H8DKH0"/>